<feature type="transmembrane region" description="Helical" evidence="1">
    <location>
        <begin position="83"/>
        <end position="109"/>
    </location>
</feature>
<keyword evidence="1" id="KW-0472">Membrane</keyword>
<keyword evidence="1" id="KW-0812">Transmembrane</keyword>
<accession>A0A7J6U924</accession>
<reference evidence="2 3" key="1">
    <citation type="submission" date="2020-04" db="EMBL/GenBank/DDBJ databases">
        <title>Perkinsus olseni comparative genomics.</title>
        <authorList>
            <person name="Bogema D.R."/>
        </authorList>
    </citation>
    <scope>NUCLEOTIDE SEQUENCE [LARGE SCALE GENOMIC DNA]</scope>
    <source>
        <strain evidence="2 3">ATCC PRA-207</strain>
    </source>
</reference>
<protein>
    <submittedName>
        <fullName evidence="2">Uncharacterized protein</fullName>
    </submittedName>
</protein>
<feature type="transmembrane region" description="Helical" evidence="1">
    <location>
        <begin position="56"/>
        <end position="76"/>
    </location>
</feature>
<organism evidence="2 3">
    <name type="scientific">Perkinsus olseni</name>
    <name type="common">Perkinsus atlanticus</name>
    <dbReference type="NCBI Taxonomy" id="32597"/>
    <lineage>
        <taxon>Eukaryota</taxon>
        <taxon>Sar</taxon>
        <taxon>Alveolata</taxon>
        <taxon>Perkinsozoa</taxon>
        <taxon>Perkinsea</taxon>
        <taxon>Perkinsida</taxon>
        <taxon>Perkinsidae</taxon>
        <taxon>Perkinsus</taxon>
    </lineage>
</organism>
<sequence length="274" mass="29629">MSSTTRPTSARIRLGLFYLFVAAALAITAVLCDFTHDHTNSICSPSSPVDCRFRYIVIGVTAAQILSLSCLVHFLYADRPSLFLVVALCVCVALEALASGPLFVVHSIVAKTQYYAPPILACGGTLIAVMGVLLVSQADELKAIGFHSNTEGDGIDGEVTRGTRQSPFWYCCPPGLSHSGSLGVPRSLGLQVLTEWVDELPRLADFNTEMANEGPSPLPLQLSVVPEAFGYNTELVGPTPRRCKSDADHDDLMTWIHRRSYNWMTLPETDPSGG</sequence>
<gene>
    <name evidence="2" type="ORF">FOZ63_012153</name>
</gene>
<name>A0A7J6U924_PEROL</name>
<proteinExistence type="predicted"/>
<keyword evidence="1" id="KW-1133">Transmembrane helix</keyword>
<keyword evidence="3" id="KW-1185">Reference proteome</keyword>
<dbReference type="AlphaFoldDB" id="A0A7J6U924"/>
<comment type="caution">
    <text evidence="2">The sequence shown here is derived from an EMBL/GenBank/DDBJ whole genome shotgun (WGS) entry which is preliminary data.</text>
</comment>
<feature type="transmembrane region" description="Helical" evidence="1">
    <location>
        <begin position="115"/>
        <end position="135"/>
    </location>
</feature>
<evidence type="ECO:0000256" key="1">
    <source>
        <dbReference type="SAM" id="Phobius"/>
    </source>
</evidence>
<dbReference type="EMBL" id="JABANO010005181">
    <property type="protein sequence ID" value="KAF4753935.1"/>
    <property type="molecule type" value="Genomic_DNA"/>
</dbReference>
<evidence type="ECO:0000313" key="2">
    <source>
        <dbReference type="EMBL" id="KAF4753935.1"/>
    </source>
</evidence>
<evidence type="ECO:0000313" key="3">
    <source>
        <dbReference type="Proteomes" id="UP000553632"/>
    </source>
</evidence>
<dbReference type="Proteomes" id="UP000553632">
    <property type="component" value="Unassembled WGS sequence"/>
</dbReference>